<dbReference type="GO" id="GO:0001735">
    <property type="term" value="F:prenylcysteine oxidase activity"/>
    <property type="evidence" value="ECO:0007669"/>
    <property type="project" value="InterPro"/>
</dbReference>
<evidence type="ECO:0000256" key="6">
    <source>
        <dbReference type="ARBA" id="ARBA00023002"/>
    </source>
</evidence>
<feature type="signal peptide" evidence="8">
    <location>
        <begin position="1"/>
        <end position="18"/>
    </location>
</feature>
<dbReference type="Pfam" id="PF07156">
    <property type="entry name" value="Prenylcys_lyase"/>
    <property type="match status" value="1"/>
</dbReference>
<name>A0A9P3CBY3_9PEZI</name>
<evidence type="ECO:0000256" key="3">
    <source>
        <dbReference type="ARBA" id="ARBA00022630"/>
    </source>
</evidence>
<evidence type="ECO:0000256" key="5">
    <source>
        <dbReference type="ARBA" id="ARBA00022827"/>
    </source>
</evidence>
<comment type="cofactor">
    <cofactor evidence="1">
        <name>FAD</name>
        <dbReference type="ChEBI" id="CHEBI:57692"/>
    </cofactor>
</comment>
<evidence type="ECO:0000256" key="8">
    <source>
        <dbReference type="SAM" id="SignalP"/>
    </source>
</evidence>
<dbReference type="AlphaFoldDB" id="A0A9P3CBY3"/>
<dbReference type="SUPFAM" id="SSF51905">
    <property type="entry name" value="FAD/NAD(P)-binding domain"/>
    <property type="match status" value="1"/>
</dbReference>
<keyword evidence="7" id="KW-0325">Glycoprotein</keyword>
<feature type="domain" description="Prenylcysteine lyase" evidence="9">
    <location>
        <begin position="164"/>
        <end position="542"/>
    </location>
</feature>
<dbReference type="Pfam" id="PF13450">
    <property type="entry name" value="NAD_binding_8"/>
    <property type="match status" value="1"/>
</dbReference>
<dbReference type="InterPro" id="IPR017046">
    <property type="entry name" value="Prenylcysteine_Oxase1"/>
</dbReference>
<accession>A0A9P3CBY3</accession>
<keyword evidence="4 8" id="KW-0732">Signal</keyword>
<dbReference type="GO" id="GO:0030328">
    <property type="term" value="P:prenylcysteine catabolic process"/>
    <property type="evidence" value="ECO:0007669"/>
    <property type="project" value="InterPro"/>
</dbReference>
<dbReference type="Gene3D" id="3.50.50.60">
    <property type="entry name" value="FAD/NAD(P)-binding domain"/>
    <property type="match status" value="1"/>
</dbReference>
<dbReference type="RefSeq" id="XP_044653044.1">
    <property type="nucleotide sequence ID" value="XM_044797109.1"/>
</dbReference>
<evidence type="ECO:0000313" key="10">
    <source>
        <dbReference type="EMBL" id="GIZ38557.1"/>
    </source>
</evidence>
<organism evidence="10 11">
    <name type="scientific">Cercospora kikuchii</name>
    <dbReference type="NCBI Taxonomy" id="84275"/>
    <lineage>
        <taxon>Eukaryota</taxon>
        <taxon>Fungi</taxon>
        <taxon>Dikarya</taxon>
        <taxon>Ascomycota</taxon>
        <taxon>Pezizomycotina</taxon>
        <taxon>Dothideomycetes</taxon>
        <taxon>Dothideomycetidae</taxon>
        <taxon>Mycosphaerellales</taxon>
        <taxon>Mycosphaerellaceae</taxon>
        <taxon>Cercospora</taxon>
    </lineage>
</organism>
<keyword evidence="3" id="KW-0285">Flavoprotein</keyword>
<gene>
    <name evidence="10" type="ORF">CKM354_000197300</name>
</gene>
<comment type="similarity">
    <text evidence="2">Belongs to the prenylcysteine oxidase family.</text>
</comment>
<sequence>MKLSISAYAFWVFSFVAAQRVQQPLQQETVSGKPVQVAIIGAGAAGSSAAYHLSRYAHNASLPINITIFESNSYIGGRSTTVTAYNLTTTELDSLTSPNTYSVELGASIFVVVNHILVSAVQTFNLSTSDDTPDNPKGHLGQELGIWDGDKFLLQLDSSFLNGYWSLAKLLFRYGLAPIRTHALTKSVISKFLKIYESPIFPFKSLTAAAQDAELLAVTAATGEQYLRENGISEGFAREVVQASTRVNYAQNLEYIHGLEAMVCMATDGGARSVEGGNWKIFEAMVKASGASLRLGERVDLVTETRDEKYRISIIDGNASEEQQRLQAGKDAGTAFDHVVVASPWQYANVEFGVFPEFSLPDKIPYVRLHVTLFTSPYLLDPEFFNMPKDQVVPQVILTTLPDGQPAQTGPEGVGRPGFFSISLLRPITNPKSGREEYLYKIFSPGRVSDDYLEKILNSNDNSDNGSSEVPSSNEKENVTWIYRKIWNSYPYETPRAAFDDVQLRRNVWYTGGMDNFISTMETNALMGKNVAKLIVDAEQSEAERSMGMQMDEDMKARKQDL</sequence>
<dbReference type="InterPro" id="IPR036188">
    <property type="entry name" value="FAD/NAD-bd_sf"/>
</dbReference>
<dbReference type="PIRSF" id="PIRSF036292">
    <property type="entry name" value="Prenylcysteine_oxidase"/>
    <property type="match status" value="1"/>
</dbReference>
<evidence type="ECO:0000256" key="7">
    <source>
        <dbReference type="ARBA" id="ARBA00023180"/>
    </source>
</evidence>
<dbReference type="EMBL" id="BOLY01000001">
    <property type="protein sequence ID" value="GIZ38557.1"/>
    <property type="molecule type" value="Genomic_DNA"/>
</dbReference>
<dbReference type="InterPro" id="IPR010795">
    <property type="entry name" value="Prenylcys_lyase"/>
</dbReference>
<evidence type="ECO:0000259" key="9">
    <source>
        <dbReference type="Pfam" id="PF07156"/>
    </source>
</evidence>
<dbReference type="GeneID" id="68287548"/>
<evidence type="ECO:0000256" key="4">
    <source>
        <dbReference type="ARBA" id="ARBA00022729"/>
    </source>
</evidence>
<evidence type="ECO:0000256" key="2">
    <source>
        <dbReference type="ARBA" id="ARBA00009967"/>
    </source>
</evidence>
<keyword evidence="11" id="KW-1185">Reference proteome</keyword>
<dbReference type="PANTHER" id="PTHR15944">
    <property type="entry name" value="FARNESYLCYSTEINE LYASE"/>
    <property type="match status" value="1"/>
</dbReference>
<dbReference type="Proteomes" id="UP000825890">
    <property type="component" value="Unassembled WGS sequence"/>
</dbReference>
<feature type="chain" id="PRO_5040182662" description="Prenylcysteine lyase domain-containing protein" evidence="8">
    <location>
        <begin position="19"/>
        <end position="562"/>
    </location>
</feature>
<evidence type="ECO:0000256" key="1">
    <source>
        <dbReference type="ARBA" id="ARBA00001974"/>
    </source>
</evidence>
<dbReference type="PANTHER" id="PTHR15944:SF0">
    <property type="entry name" value="PRENYLCYSTEINE LYASE DOMAIN-CONTAINING PROTEIN"/>
    <property type="match status" value="1"/>
</dbReference>
<evidence type="ECO:0000313" key="11">
    <source>
        <dbReference type="Proteomes" id="UP000825890"/>
    </source>
</evidence>
<comment type="caution">
    <text evidence="10">The sequence shown here is derived from an EMBL/GenBank/DDBJ whole genome shotgun (WGS) entry which is preliminary data.</text>
</comment>
<protein>
    <recommendedName>
        <fullName evidence="9">Prenylcysteine lyase domain-containing protein</fullName>
    </recommendedName>
</protein>
<reference evidence="10 11" key="1">
    <citation type="submission" date="2021-01" db="EMBL/GenBank/DDBJ databases">
        <title>Cercospora kikuchii MAFF 305040 whole genome shotgun sequence.</title>
        <authorList>
            <person name="Kashiwa T."/>
            <person name="Suzuki T."/>
        </authorList>
    </citation>
    <scope>NUCLEOTIDE SEQUENCE [LARGE SCALE GENOMIC DNA]</scope>
    <source>
        <strain evidence="10 11">MAFF 305040</strain>
    </source>
</reference>
<proteinExistence type="inferred from homology"/>
<keyword evidence="6" id="KW-0560">Oxidoreductase</keyword>
<dbReference type="GO" id="GO:0030327">
    <property type="term" value="P:prenylated protein catabolic process"/>
    <property type="evidence" value="ECO:0007669"/>
    <property type="project" value="TreeGrafter"/>
</dbReference>
<dbReference type="OrthoDB" id="437369at2759"/>
<keyword evidence="5" id="KW-0274">FAD</keyword>